<evidence type="ECO:0000256" key="2">
    <source>
        <dbReference type="ARBA" id="ARBA00006555"/>
    </source>
</evidence>
<evidence type="ECO:0000259" key="11">
    <source>
        <dbReference type="PROSITE" id="PS52015"/>
    </source>
</evidence>
<feature type="transmembrane region" description="Helical" evidence="10">
    <location>
        <begin position="37"/>
        <end position="60"/>
    </location>
</feature>
<dbReference type="NCBIfam" id="TIGR01352">
    <property type="entry name" value="tonB_Cterm"/>
    <property type="match status" value="1"/>
</dbReference>
<evidence type="ECO:0000313" key="13">
    <source>
        <dbReference type="Proteomes" id="UP000324611"/>
    </source>
</evidence>
<dbReference type="InterPro" id="IPR051045">
    <property type="entry name" value="TonB-dependent_transducer"/>
</dbReference>
<organism evidence="12 13">
    <name type="scientific">Chitinophaga agrisoli</name>
    <dbReference type="NCBI Taxonomy" id="2607653"/>
    <lineage>
        <taxon>Bacteria</taxon>
        <taxon>Pseudomonadati</taxon>
        <taxon>Bacteroidota</taxon>
        <taxon>Chitinophagia</taxon>
        <taxon>Chitinophagales</taxon>
        <taxon>Chitinophagaceae</taxon>
        <taxon>Chitinophaga</taxon>
    </lineage>
</organism>
<dbReference type="InterPro" id="IPR008756">
    <property type="entry name" value="Peptidase_M56"/>
</dbReference>
<evidence type="ECO:0000256" key="9">
    <source>
        <dbReference type="ARBA" id="ARBA00023136"/>
    </source>
</evidence>
<keyword evidence="8 10" id="KW-1133">Transmembrane helix</keyword>
<comment type="caution">
    <text evidence="12">The sequence shown here is derived from an EMBL/GenBank/DDBJ whole genome shotgun (WGS) entry which is preliminary data.</text>
</comment>
<dbReference type="GO" id="GO:0031992">
    <property type="term" value="F:energy transducer activity"/>
    <property type="evidence" value="ECO:0007669"/>
    <property type="project" value="TreeGrafter"/>
</dbReference>
<evidence type="ECO:0000256" key="3">
    <source>
        <dbReference type="ARBA" id="ARBA00022448"/>
    </source>
</evidence>
<dbReference type="GO" id="GO:0098797">
    <property type="term" value="C:plasma membrane protein complex"/>
    <property type="evidence" value="ECO:0007669"/>
    <property type="project" value="TreeGrafter"/>
</dbReference>
<dbReference type="Pfam" id="PF05569">
    <property type="entry name" value="Peptidase_M56"/>
    <property type="match status" value="1"/>
</dbReference>
<dbReference type="CDD" id="cd07341">
    <property type="entry name" value="M56_BlaR1_MecR1_like"/>
    <property type="match status" value="1"/>
</dbReference>
<feature type="transmembrane region" description="Helical" evidence="10">
    <location>
        <begin position="6"/>
        <end position="25"/>
    </location>
</feature>
<feature type="transmembrane region" description="Helical" evidence="10">
    <location>
        <begin position="98"/>
        <end position="118"/>
    </location>
</feature>
<comment type="similarity">
    <text evidence="2">Belongs to the TonB family.</text>
</comment>
<dbReference type="Proteomes" id="UP000324611">
    <property type="component" value="Unassembled WGS sequence"/>
</dbReference>
<sequence length="443" mass="49074">MQALFIYLLKAGCILAICYTAWHLLLRKETFYQYNRIWLLSGYICSLMLPLLPMPSIALLSPQLGVAKRVAAPVSRMLDPVTIRVTADGGTGWLAGPWQWLTLIYVLVAGILLLLHVLQLLHVRKLKRSGVVIAAAPYLLVYSKQVTTPFSFGHSIFLPCDSYDPDTLHQVLLHEKAHASQRHTWDTVFAACYCCLCWYNPFAWMMKRALLLNLEYLADAAVLEQQVPRGQYQHNLLAIGVFRHTRSIVNRFGHSYLKNRITMMNKLPSRTASKLKYLMAIPAIGIAIGLSAAGNEPRRPSPEMPAFTSMALNDTLPGFPGGKKAFAKFVAQRVRYPRAAQEQGVTGVVEAQYTILADGTPTNVIILKQPAASNLMGEEVKRVLALMPKFETSPGNKTPVQRTVSVKFMLNRPDNTMADAAPGVKTDVVVVGYAPASKPSQGR</sequence>
<evidence type="ECO:0000256" key="5">
    <source>
        <dbReference type="ARBA" id="ARBA00022519"/>
    </source>
</evidence>
<evidence type="ECO:0000256" key="6">
    <source>
        <dbReference type="ARBA" id="ARBA00022692"/>
    </source>
</evidence>
<dbReference type="PANTHER" id="PTHR33446:SF2">
    <property type="entry name" value="PROTEIN TONB"/>
    <property type="match status" value="1"/>
</dbReference>
<keyword evidence="6 10" id="KW-0812">Transmembrane</keyword>
<dbReference type="GO" id="GO:0055085">
    <property type="term" value="P:transmembrane transport"/>
    <property type="evidence" value="ECO:0007669"/>
    <property type="project" value="InterPro"/>
</dbReference>
<reference evidence="12 13" key="1">
    <citation type="submission" date="2019-09" db="EMBL/GenBank/DDBJ databases">
        <title>Chitinophaga ginsengihumi sp. nov., isolated from soil of ginseng rhizosphere.</title>
        <authorList>
            <person name="Lee J."/>
        </authorList>
    </citation>
    <scope>NUCLEOTIDE SEQUENCE [LARGE SCALE GENOMIC DNA]</scope>
    <source>
        <strain evidence="12 13">BN140078</strain>
    </source>
</reference>
<comment type="subcellular location">
    <subcellularLocation>
        <location evidence="1">Cell inner membrane</location>
        <topology evidence="1">Single-pass membrane protein</topology>
        <orientation evidence="1">Periplasmic side</orientation>
    </subcellularLocation>
</comment>
<proteinExistence type="inferred from homology"/>
<dbReference type="Pfam" id="PF03544">
    <property type="entry name" value="TonB_C"/>
    <property type="match status" value="1"/>
</dbReference>
<accession>A0A5B2W3G1</accession>
<evidence type="ECO:0000256" key="10">
    <source>
        <dbReference type="SAM" id="Phobius"/>
    </source>
</evidence>
<dbReference type="Gene3D" id="3.30.1150.10">
    <property type="match status" value="1"/>
</dbReference>
<evidence type="ECO:0000256" key="8">
    <source>
        <dbReference type="ARBA" id="ARBA00022989"/>
    </source>
</evidence>
<keyword evidence="5" id="KW-0997">Cell inner membrane</keyword>
<reference evidence="12 13" key="2">
    <citation type="submission" date="2019-09" db="EMBL/GenBank/DDBJ databases">
        <authorList>
            <person name="Jin C."/>
        </authorList>
    </citation>
    <scope>NUCLEOTIDE SEQUENCE [LARGE SCALE GENOMIC DNA]</scope>
    <source>
        <strain evidence="12 13">BN140078</strain>
    </source>
</reference>
<keyword evidence="13" id="KW-1185">Reference proteome</keyword>
<dbReference type="InterPro" id="IPR037682">
    <property type="entry name" value="TonB_C"/>
</dbReference>
<dbReference type="PROSITE" id="PS52015">
    <property type="entry name" value="TONB_CTD"/>
    <property type="match status" value="1"/>
</dbReference>
<dbReference type="InterPro" id="IPR006260">
    <property type="entry name" value="TonB/TolA_C"/>
</dbReference>
<dbReference type="EMBL" id="VUOC01000001">
    <property type="protein sequence ID" value="KAA2244809.1"/>
    <property type="molecule type" value="Genomic_DNA"/>
</dbReference>
<protein>
    <submittedName>
        <fullName evidence="12">TonB family protein</fullName>
    </submittedName>
</protein>
<dbReference type="PANTHER" id="PTHR33446">
    <property type="entry name" value="PROTEIN TONB-RELATED"/>
    <property type="match status" value="1"/>
</dbReference>
<keyword evidence="3" id="KW-0813">Transport</keyword>
<name>A0A5B2W3G1_9BACT</name>
<keyword evidence="7" id="KW-0653">Protein transport</keyword>
<gene>
    <name evidence="12" type="ORF">F0L74_02255</name>
</gene>
<dbReference type="SUPFAM" id="SSF74653">
    <property type="entry name" value="TolA/TonB C-terminal domain"/>
    <property type="match status" value="1"/>
</dbReference>
<keyword evidence="9 10" id="KW-0472">Membrane</keyword>
<evidence type="ECO:0000313" key="12">
    <source>
        <dbReference type="EMBL" id="KAA2244809.1"/>
    </source>
</evidence>
<dbReference type="AlphaFoldDB" id="A0A5B2W3G1"/>
<dbReference type="GO" id="GO:0015031">
    <property type="term" value="P:protein transport"/>
    <property type="evidence" value="ECO:0007669"/>
    <property type="project" value="UniProtKB-KW"/>
</dbReference>
<evidence type="ECO:0000256" key="4">
    <source>
        <dbReference type="ARBA" id="ARBA00022475"/>
    </source>
</evidence>
<dbReference type="RefSeq" id="WP_149836205.1">
    <property type="nucleotide sequence ID" value="NZ_VUOC01000001.1"/>
</dbReference>
<evidence type="ECO:0000256" key="1">
    <source>
        <dbReference type="ARBA" id="ARBA00004383"/>
    </source>
</evidence>
<keyword evidence="4" id="KW-1003">Cell membrane</keyword>
<feature type="domain" description="TonB C-terminal" evidence="11">
    <location>
        <begin position="321"/>
        <end position="417"/>
    </location>
</feature>
<evidence type="ECO:0000256" key="7">
    <source>
        <dbReference type="ARBA" id="ARBA00022927"/>
    </source>
</evidence>